<keyword evidence="2" id="KW-1185">Reference proteome</keyword>
<reference evidence="1 2" key="1">
    <citation type="submission" date="2024-02" db="EMBL/GenBank/DDBJ databases">
        <title>de novo genome assembly of Solanum bulbocastanum strain 11H21.</title>
        <authorList>
            <person name="Hosaka A.J."/>
        </authorList>
    </citation>
    <scope>NUCLEOTIDE SEQUENCE [LARGE SCALE GENOMIC DNA]</scope>
    <source>
        <tissue evidence="1">Young leaves</tissue>
    </source>
</reference>
<evidence type="ECO:0000313" key="1">
    <source>
        <dbReference type="EMBL" id="KAK6770886.1"/>
    </source>
</evidence>
<dbReference type="EMBL" id="JBANQN010000384">
    <property type="protein sequence ID" value="KAK6770886.1"/>
    <property type="molecule type" value="Genomic_DNA"/>
</dbReference>
<proteinExistence type="predicted"/>
<comment type="caution">
    <text evidence="1">The sequence shown here is derived from an EMBL/GenBank/DDBJ whole genome shotgun (WGS) entry which is preliminary data.</text>
</comment>
<sequence length="11" mass="1342">MEDPLIWSLTH</sequence>
<gene>
    <name evidence="1" type="ORF">RDI58_031867</name>
</gene>
<accession>A0AAN8SS21</accession>
<evidence type="ECO:0000313" key="2">
    <source>
        <dbReference type="Proteomes" id="UP001371456"/>
    </source>
</evidence>
<dbReference type="Proteomes" id="UP001371456">
    <property type="component" value="Unassembled WGS sequence"/>
</dbReference>
<name>A0AAN8SS21_SOLBU</name>
<protein>
    <submittedName>
        <fullName evidence="1">Uncharacterized protein</fullName>
    </submittedName>
</protein>
<organism evidence="1 2">
    <name type="scientific">Solanum bulbocastanum</name>
    <name type="common">Wild potato</name>
    <dbReference type="NCBI Taxonomy" id="147425"/>
    <lineage>
        <taxon>Eukaryota</taxon>
        <taxon>Viridiplantae</taxon>
        <taxon>Streptophyta</taxon>
        <taxon>Embryophyta</taxon>
        <taxon>Tracheophyta</taxon>
        <taxon>Spermatophyta</taxon>
        <taxon>Magnoliopsida</taxon>
        <taxon>eudicotyledons</taxon>
        <taxon>Gunneridae</taxon>
        <taxon>Pentapetalae</taxon>
        <taxon>asterids</taxon>
        <taxon>lamiids</taxon>
        <taxon>Solanales</taxon>
        <taxon>Solanaceae</taxon>
        <taxon>Solanoideae</taxon>
        <taxon>Solaneae</taxon>
        <taxon>Solanum</taxon>
    </lineage>
</organism>